<evidence type="ECO:0000313" key="2">
    <source>
        <dbReference type="Proteomes" id="UP000093000"/>
    </source>
</evidence>
<dbReference type="InParanoid" id="A0A1C7NGN8"/>
<dbReference type="EMBL" id="LUGH01000188">
    <property type="protein sequence ID" value="OBZ87919.1"/>
    <property type="molecule type" value="Genomic_DNA"/>
</dbReference>
<evidence type="ECO:0000313" key="1">
    <source>
        <dbReference type="EMBL" id="OBZ87919.1"/>
    </source>
</evidence>
<gene>
    <name evidence="1" type="ORF">A0J61_04033</name>
</gene>
<keyword evidence="2" id="KW-1185">Reference proteome</keyword>
<proteinExistence type="predicted"/>
<organism evidence="1 2">
    <name type="scientific">Choanephora cucurbitarum</name>
    <dbReference type="NCBI Taxonomy" id="101091"/>
    <lineage>
        <taxon>Eukaryota</taxon>
        <taxon>Fungi</taxon>
        <taxon>Fungi incertae sedis</taxon>
        <taxon>Mucoromycota</taxon>
        <taxon>Mucoromycotina</taxon>
        <taxon>Mucoromycetes</taxon>
        <taxon>Mucorales</taxon>
        <taxon>Mucorineae</taxon>
        <taxon>Choanephoraceae</taxon>
        <taxon>Choanephoroideae</taxon>
        <taxon>Choanephora</taxon>
    </lineage>
</organism>
<comment type="caution">
    <text evidence="1">The sequence shown here is derived from an EMBL/GenBank/DDBJ whole genome shotgun (WGS) entry which is preliminary data.</text>
</comment>
<dbReference type="Proteomes" id="UP000093000">
    <property type="component" value="Unassembled WGS sequence"/>
</dbReference>
<protein>
    <submittedName>
        <fullName evidence="1">Uncharacterized protein</fullName>
    </submittedName>
</protein>
<dbReference type="AlphaFoldDB" id="A0A1C7NGN8"/>
<name>A0A1C7NGN8_9FUNG</name>
<dbReference type="OrthoDB" id="2299989at2759"/>
<reference evidence="1 2" key="1">
    <citation type="submission" date="2016-03" db="EMBL/GenBank/DDBJ databases">
        <title>Choanephora cucurbitarum.</title>
        <authorList>
            <person name="Min B."/>
            <person name="Park H."/>
            <person name="Park J.-H."/>
            <person name="Shin H.-D."/>
            <person name="Choi I.-G."/>
        </authorList>
    </citation>
    <scope>NUCLEOTIDE SEQUENCE [LARGE SCALE GENOMIC DNA]</scope>
    <source>
        <strain evidence="1 2">KUS-F28377</strain>
    </source>
</reference>
<sequence length="112" mass="12712">MNAAIAVLTVEPTLSFSFAADPTSCDPSNFDATGQLKVQNLQVFFPEEFSLSQTCKHQLHGRVYSTYPTGVHFNSVDRTRVIEEKETFYKLYNLWGFVLSMDTVDSNNKLKH</sequence>
<accession>A0A1C7NGN8</accession>